<proteinExistence type="predicted"/>
<dbReference type="SUPFAM" id="SSF54909">
    <property type="entry name" value="Dimeric alpha+beta barrel"/>
    <property type="match status" value="2"/>
</dbReference>
<dbReference type="InterPro" id="IPR011008">
    <property type="entry name" value="Dimeric_a/b-barrel"/>
</dbReference>
<accession>A0ABW4DSX1</accession>
<gene>
    <name evidence="1" type="ORF">ACFQ5P_00375</name>
</gene>
<evidence type="ECO:0000313" key="1">
    <source>
        <dbReference type="EMBL" id="MFD1479738.1"/>
    </source>
</evidence>
<dbReference type="InterPro" id="IPR009874">
    <property type="entry name" value="DUF1428"/>
</dbReference>
<dbReference type="Gene3D" id="3.30.70.100">
    <property type="match status" value="2"/>
</dbReference>
<keyword evidence="2" id="KW-1185">Reference proteome</keyword>
<dbReference type="EMBL" id="JBHTOQ010000003">
    <property type="protein sequence ID" value="MFD1479738.1"/>
    <property type="molecule type" value="Genomic_DNA"/>
</dbReference>
<dbReference type="Proteomes" id="UP001597302">
    <property type="component" value="Unassembled WGS sequence"/>
</dbReference>
<name>A0ABW4DSX1_9RHOB</name>
<sequence>MTFITGFVLAVPTANRQAYIDHAKASWPMMQRLGASRMVEGWAQDVPHGTQTDFYRATAAQPDETPLFSWIDWPDRATADAAGARLAAGAEPEMAAMARMPFDGSRMMWGGFDPIVEVGHSAPGRYVQGFVLAVPGAAKQAYIDMARSATDMFRDMGATFQQECWGEDVPHGSRTDFHRATLAKADEVPVFSRIEWPDRATCDRAARQMEAGMAGQDFPQMPFDGRRMFWGGFTPIVDLP</sequence>
<dbReference type="RefSeq" id="WP_131573665.1">
    <property type="nucleotide sequence ID" value="NZ_CBCSAJ010000107.1"/>
</dbReference>
<comment type="caution">
    <text evidence="1">The sequence shown here is derived from an EMBL/GenBank/DDBJ whole genome shotgun (WGS) entry which is preliminary data.</text>
</comment>
<reference evidence="2" key="1">
    <citation type="journal article" date="2019" name="Int. J. Syst. Evol. Microbiol.">
        <title>The Global Catalogue of Microorganisms (GCM) 10K type strain sequencing project: providing services to taxonomists for standard genome sequencing and annotation.</title>
        <authorList>
            <consortium name="The Broad Institute Genomics Platform"/>
            <consortium name="The Broad Institute Genome Sequencing Center for Infectious Disease"/>
            <person name="Wu L."/>
            <person name="Ma J."/>
        </authorList>
    </citation>
    <scope>NUCLEOTIDE SEQUENCE [LARGE SCALE GENOMIC DNA]</scope>
    <source>
        <strain evidence="2">CCM 8875</strain>
    </source>
</reference>
<protein>
    <submittedName>
        <fullName evidence="1">DUF1428 domain-containing protein</fullName>
    </submittedName>
</protein>
<evidence type="ECO:0000313" key="2">
    <source>
        <dbReference type="Proteomes" id="UP001597302"/>
    </source>
</evidence>
<organism evidence="1 2">
    <name type="scientific">Paracoccus nototheniae</name>
    <dbReference type="NCBI Taxonomy" id="2489002"/>
    <lineage>
        <taxon>Bacteria</taxon>
        <taxon>Pseudomonadati</taxon>
        <taxon>Pseudomonadota</taxon>
        <taxon>Alphaproteobacteria</taxon>
        <taxon>Rhodobacterales</taxon>
        <taxon>Paracoccaceae</taxon>
        <taxon>Paracoccus</taxon>
    </lineage>
</organism>
<dbReference type="Pfam" id="PF07237">
    <property type="entry name" value="DUF1428"/>
    <property type="match status" value="2"/>
</dbReference>